<dbReference type="PANTHER" id="PTHR43014">
    <property type="entry name" value="MERCURIC REDUCTASE"/>
    <property type="match status" value="1"/>
</dbReference>
<evidence type="ECO:0000313" key="7">
    <source>
        <dbReference type="EMBL" id="MCB7388418.1"/>
    </source>
</evidence>
<reference evidence="7 8" key="1">
    <citation type="submission" date="2021-10" db="EMBL/GenBank/DDBJ databases">
        <title>Collection of gut derived symbiotic bacterial strains cultured from healthy donors.</title>
        <authorList>
            <person name="Lin H."/>
            <person name="Littmann E."/>
            <person name="Kohout C."/>
            <person name="Pamer E.G."/>
        </authorList>
    </citation>
    <scope>NUCLEOTIDE SEQUENCE [LARGE SCALE GENOMIC DNA]</scope>
    <source>
        <strain evidence="7 8">DFI.1.165</strain>
    </source>
</reference>
<dbReference type="EMBL" id="JAJCIS010000011">
    <property type="protein sequence ID" value="MCB7388418.1"/>
    <property type="molecule type" value="Genomic_DNA"/>
</dbReference>
<dbReference type="PANTHER" id="PTHR43014:SF4">
    <property type="entry name" value="PYRIDINE NUCLEOTIDE-DISULFIDE OXIDOREDUCTASE RCLA-RELATED"/>
    <property type="match status" value="1"/>
</dbReference>
<keyword evidence="3" id="KW-0285">Flavoprotein</keyword>
<proteinExistence type="inferred from homology"/>
<feature type="domain" description="FAD/NAD(P)-binding" evidence="6">
    <location>
        <begin position="5"/>
        <end position="313"/>
    </location>
</feature>
<dbReference type="SUPFAM" id="SSF51905">
    <property type="entry name" value="FAD/NAD(P)-binding domain"/>
    <property type="match status" value="1"/>
</dbReference>
<evidence type="ECO:0000256" key="4">
    <source>
        <dbReference type="ARBA" id="ARBA00022827"/>
    </source>
</evidence>
<dbReference type="Proteomes" id="UP001299546">
    <property type="component" value="Unassembled WGS sequence"/>
</dbReference>
<keyword evidence="4" id="KW-0274">FAD</keyword>
<dbReference type="Pfam" id="PF02852">
    <property type="entry name" value="Pyr_redox_dim"/>
    <property type="match status" value="1"/>
</dbReference>
<dbReference type="Gene3D" id="3.30.390.30">
    <property type="match status" value="1"/>
</dbReference>
<dbReference type="PIRSF" id="PIRSF000350">
    <property type="entry name" value="Mercury_reductase_MerA"/>
    <property type="match status" value="1"/>
</dbReference>
<protein>
    <submittedName>
        <fullName evidence="7">FAD-dependent oxidoreductase</fullName>
    </submittedName>
</protein>
<evidence type="ECO:0000313" key="8">
    <source>
        <dbReference type="Proteomes" id="UP001299546"/>
    </source>
</evidence>
<keyword evidence="8" id="KW-1185">Reference proteome</keyword>
<dbReference type="PRINTS" id="PR00411">
    <property type="entry name" value="PNDRDTASEI"/>
</dbReference>
<dbReference type="SUPFAM" id="SSF55424">
    <property type="entry name" value="FAD/NAD-linked reductases, dimerisation (C-terminal) domain"/>
    <property type="match status" value="1"/>
</dbReference>
<name>A0ABS8DJ02_9FIRM</name>
<dbReference type="RefSeq" id="WP_066731226.1">
    <property type="nucleotide sequence ID" value="NZ_JAJCIQ010000011.1"/>
</dbReference>
<evidence type="ECO:0000259" key="6">
    <source>
        <dbReference type="Pfam" id="PF07992"/>
    </source>
</evidence>
<feature type="domain" description="Pyridine nucleotide-disulphide oxidoreductase dimerisation" evidence="5">
    <location>
        <begin position="343"/>
        <end position="450"/>
    </location>
</feature>
<comment type="similarity">
    <text evidence="2">Belongs to the class-I pyridine nucleotide-disulfide oxidoreductase family.</text>
</comment>
<dbReference type="InterPro" id="IPR004099">
    <property type="entry name" value="Pyr_nucl-diS_OxRdtase_dimer"/>
</dbReference>
<dbReference type="Gene3D" id="3.50.50.60">
    <property type="entry name" value="FAD/NAD(P)-binding domain"/>
    <property type="match status" value="2"/>
</dbReference>
<gene>
    <name evidence="7" type="ORF">LIZ65_14110</name>
</gene>
<dbReference type="InterPro" id="IPR001100">
    <property type="entry name" value="Pyr_nuc-diS_OxRdtase"/>
</dbReference>
<dbReference type="InterPro" id="IPR023753">
    <property type="entry name" value="FAD/NAD-binding_dom"/>
</dbReference>
<evidence type="ECO:0000256" key="1">
    <source>
        <dbReference type="ARBA" id="ARBA00001974"/>
    </source>
</evidence>
<accession>A0ABS8DJ02</accession>
<dbReference type="InterPro" id="IPR036188">
    <property type="entry name" value="FAD/NAD-bd_sf"/>
</dbReference>
<comment type="cofactor">
    <cofactor evidence="1">
        <name>FAD</name>
        <dbReference type="ChEBI" id="CHEBI:57692"/>
    </cofactor>
</comment>
<dbReference type="PRINTS" id="PR00368">
    <property type="entry name" value="FADPNR"/>
</dbReference>
<evidence type="ECO:0000256" key="2">
    <source>
        <dbReference type="ARBA" id="ARBA00007532"/>
    </source>
</evidence>
<organism evidence="7 8">
    <name type="scientific">Bariatricus massiliensis</name>
    <dbReference type="NCBI Taxonomy" id="1745713"/>
    <lineage>
        <taxon>Bacteria</taxon>
        <taxon>Bacillati</taxon>
        <taxon>Bacillota</taxon>
        <taxon>Clostridia</taxon>
        <taxon>Lachnospirales</taxon>
        <taxon>Lachnospiraceae</taxon>
        <taxon>Bariatricus</taxon>
    </lineage>
</organism>
<dbReference type="InterPro" id="IPR016156">
    <property type="entry name" value="FAD/NAD-linked_Rdtase_dimer_sf"/>
</dbReference>
<dbReference type="Pfam" id="PF07992">
    <property type="entry name" value="Pyr_redox_2"/>
    <property type="match status" value="1"/>
</dbReference>
<sequence length="456" mass="49764">MKKYTHVIIGFGKGGKTLAAALAAKGESVALIEKSADMYGGTCINVACIPSKYLEGKARFSMARGGSFFDKSIFYKEAVEEKRKLTAALRQKNYDKLIGSSADVLTGMASFIDANHINVSYSDGTSEQIEAEKFYINTGARPFIPDIPGLVESRFVYTSESLMDEEKLPRHLVILGGGYIGLEFASYYINFGAEVTVLQRGNGFLPREDEEAAKYVYDSLVERGVKIVGEAEIEKVEDLEDRAEVAYRSPEGRHVVIADAVLVAAGRRPNVEGLNVEAAGVELDRRGGIKADAYLRTTAPNIWVMGDAAGGQQFTYISLDDSRIVKSQVIGGAERSTENRGAVPYSIFLDPPFSRVGLTEKEAKDKGYHIKVAKLQAQAVPKAQVLEKTTGFMKAVVDADTGRILGAHLFCAESHEIINIIKLAIDADLPYNVFQDGIFTHPTMCEALNDLFGTLR</sequence>
<comment type="caution">
    <text evidence="7">The sequence shown here is derived from an EMBL/GenBank/DDBJ whole genome shotgun (WGS) entry which is preliminary data.</text>
</comment>
<evidence type="ECO:0000259" key="5">
    <source>
        <dbReference type="Pfam" id="PF02852"/>
    </source>
</evidence>
<evidence type="ECO:0000256" key="3">
    <source>
        <dbReference type="ARBA" id="ARBA00022630"/>
    </source>
</evidence>